<dbReference type="GO" id="GO:0005634">
    <property type="term" value="C:nucleus"/>
    <property type="evidence" value="ECO:0007669"/>
    <property type="project" value="UniProtKB-SubCell"/>
</dbReference>
<keyword evidence="4" id="KW-0963">Cytoplasm</keyword>
<feature type="compositionally biased region" description="Basic and acidic residues" evidence="7">
    <location>
        <begin position="191"/>
        <end position="204"/>
    </location>
</feature>
<feature type="compositionally biased region" description="Basic and acidic residues" evidence="7">
    <location>
        <begin position="1112"/>
        <end position="1127"/>
    </location>
</feature>
<keyword evidence="5" id="KW-0206">Cytoskeleton</keyword>
<feature type="compositionally biased region" description="Acidic residues" evidence="7">
    <location>
        <begin position="490"/>
        <end position="499"/>
    </location>
</feature>
<evidence type="ECO:0000256" key="6">
    <source>
        <dbReference type="ARBA" id="ARBA00023242"/>
    </source>
</evidence>
<evidence type="ECO:0000256" key="3">
    <source>
        <dbReference type="ARBA" id="ARBA00010042"/>
    </source>
</evidence>
<gene>
    <name evidence="9" type="ORF">BN980_GECA06s03233g</name>
</gene>
<feature type="region of interest" description="Disordered" evidence="7">
    <location>
        <begin position="232"/>
        <end position="342"/>
    </location>
</feature>
<reference evidence="9" key="1">
    <citation type="submission" date="2014-03" db="EMBL/GenBank/DDBJ databases">
        <authorList>
            <person name="Casaregola S."/>
        </authorList>
    </citation>
    <scope>NUCLEOTIDE SEQUENCE [LARGE SCALE GENOMIC DNA]</scope>
    <source>
        <strain evidence="9">CLIB 918</strain>
    </source>
</reference>
<evidence type="ECO:0000259" key="8">
    <source>
        <dbReference type="Pfam" id="PF03941"/>
    </source>
</evidence>
<keyword evidence="10" id="KW-1185">Reference proteome</keyword>
<dbReference type="STRING" id="1173061.A0A0J9X9X6"/>
<feature type="compositionally biased region" description="Basic and acidic residues" evidence="7">
    <location>
        <begin position="752"/>
        <end position="761"/>
    </location>
</feature>
<feature type="compositionally biased region" description="Basic and acidic residues" evidence="7">
    <location>
        <begin position="260"/>
        <end position="276"/>
    </location>
</feature>
<feature type="compositionally biased region" description="Polar residues" evidence="7">
    <location>
        <begin position="449"/>
        <end position="458"/>
    </location>
</feature>
<feature type="domain" description="Inner centromere protein ARK-binding" evidence="8">
    <location>
        <begin position="1035"/>
        <end position="1086"/>
    </location>
</feature>
<name>A0A0J9X9X6_GEOCN</name>
<evidence type="ECO:0000313" key="10">
    <source>
        <dbReference type="Proteomes" id="UP000242525"/>
    </source>
</evidence>
<evidence type="ECO:0000313" key="9">
    <source>
        <dbReference type="EMBL" id="CDO54005.1"/>
    </source>
</evidence>
<accession>A0A0J9X9X6</accession>
<dbReference type="EMBL" id="CCBN010000006">
    <property type="protein sequence ID" value="CDO54005.1"/>
    <property type="molecule type" value="Genomic_DNA"/>
</dbReference>
<comment type="subcellular location">
    <subcellularLocation>
        <location evidence="2">Cytoplasm</location>
        <location evidence="2">Cytoskeleton</location>
        <location evidence="2">Spindle</location>
    </subcellularLocation>
    <subcellularLocation>
        <location evidence="1">Nucleus</location>
    </subcellularLocation>
</comment>
<feature type="compositionally biased region" description="Basic and acidic residues" evidence="7">
    <location>
        <begin position="172"/>
        <end position="181"/>
    </location>
</feature>
<feature type="compositionally biased region" description="Basic and acidic residues" evidence="7">
    <location>
        <begin position="640"/>
        <end position="656"/>
    </location>
</feature>
<feature type="compositionally biased region" description="Polar residues" evidence="7">
    <location>
        <begin position="235"/>
        <end position="254"/>
    </location>
</feature>
<evidence type="ECO:0000256" key="4">
    <source>
        <dbReference type="ARBA" id="ARBA00022490"/>
    </source>
</evidence>
<feature type="compositionally biased region" description="Polar residues" evidence="7">
    <location>
        <begin position="102"/>
        <end position="133"/>
    </location>
</feature>
<feature type="compositionally biased region" description="Low complexity" evidence="7">
    <location>
        <begin position="836"/>
        <end position="853"/>
    </location>
</feature>
<feature type="compositionally biased region" description="Basic and acidic residues" evidence="7">
    <location>
        <begin position="854"/>
        <end position="879"/>
    </location>
</feature>
<dbReference type="InterPro" id="IPR005635">
    <property type="entry name" value="Inner_centromere_prot_ARK-bd"/>
</dbReference>
<feature type="region of interest" description="Disordered" evidence="7">
    <location>
        <begin position="418"/>
        <end position="515"/>
    </location>
</feature>
<comment type="similarity">
    <text evidence="3">Belongs to the INCENP family.</text>
</comment>
<dbReference type="Pfam" id="PF03941">
    <property type="entry name" value="INCENP_ARK-bind"/>
    <property type="match status" value="1"/>
</dbReference>
<protein>
    <recommendedName>
        <fullName evidence="8">Inner centromere protein ARK-binding domain-containing protein</fullName>
    </recommendedName>
</protein>
<feature type="region of interest" description="Disordered" evidence="7">
    <location>
        <begin position="533"/>
        <end position="811"/>
    </location>
</feature>
<organism evidence="9 10">
    <name type="scientific">Geotrichum candidum</name>
    <name type="common">Oospora lactis</name>
    <name type="synonym">Dipodascus geotrichum</name>
    <dbReference type="NCBI Taxonomy" id="1173061"/>
    <lineage>
        <taxon>Eukaryota</taxon>
        <taxon>Fungi</taxon>
        <taxon>Dikarya</taxon>
        <taxon>Ascomycota</taxon>
        <taxon>Saccharomycotina</taxon>
        <taxon>Dipodascomycetes</taxon>
        <taxon>Dipodascales</taxon>
        <taxon>Dipodascaceae</taxon>
        <taxon>Geotrichum</taxon>
    </lineage>
</organism>
<evidence type="ECO:0000256" key="2">
    <source>
        <dbReference type="ARBA" id="ARBA00004186"/>
    </source>
</evidence>
<feature type="region of interest" description="Disordered" evidence="7">
    <location>
        <begin position="1088"/>
        <end position="1127"/>
    </location>
</feature>
<feature type="compositionally biased region" description="Polar residues" evidence="7">
    <location>
        <begin position="798"/>
        <end position="810"/>
    </location>
</feature>
<feature type="region of interest" description="Disordered" evidence="7">
    <location>
        <begin position="101"/>
        <end position="213"/>
    </location>
</feature>
<feature type="region of interest" description="Disordered" evidence="7">
    <location>
        <begin position="75"/>
        <end position="94"/>
    </location>
</feature>
<evidence type="ECO:0000256" key="1">
    <source>
        <dbReference type="ARBA" id="ARBA00004123"/>
    </source>
</evidence>
<dbReference type="AlphaFoldDB" id="A0A0J9X9X6"/>
<feature type="compositionally biased region" description="Low complexity" evidence="7">
    <location>
        <begin position="786"/>
        <end position="797"/>
    </location>
</feature>
<feature type="compositionally biased region" description="Polar residues" evidence="7">
    <location>
        <begin position="468"/>
        <end position="480"/>
    </location>
</feature>
<feature type="compositionally biased region" description="Polar residues" evidence="7">
    <location>
        <begin position="602"/>
        <end position="617"/>
    </location>
</feature>
<comment type="caution">
    <text evidence="9">The sequence shown here is derived from an EMBL/GenBank/DDBJ whole genome shotgun (WGS) entry which is preliminary data.</text>
</comment>
<sequence length="1127" mass="122643">MDREAQVVEDLIYADMEDFAYEARRELEWINEHMTEVMEGNTSEITTFFQTPGKLKGAVSPRKERELLLKENIQSLNSPTPLDPKSKANITSSMAPIWAPVKTSSLKQNPPSPTRQQVSSPPVTKSLEASTKAVSIFEQPKKTLGGTENTMREIDQGSTDSPADGIKPLFRSLKDEIRASKLDSQPSQENAQKHIDNTEHKNAAEEDDNEKTLAVSATIKTKSSFIDQDTYAKNLPSSSENTLFPSAQISTAVTKSDAPVLREKEPFSSEGTKDSNPKLPVVTPNSFLTRVDTNEEQSKDSVSNFDTAEQRHQQQQLEKDDDTSHSLDSTKTPGSVKVPLNDDSSESIFGFARLPAKEPLTKKSFGRISRGKSLLDLKTPKSVVETSVLPDSVESENRNSINSLESWRKSIVKHLKPVEDNEPGLKPQDTSPELGTSEFGKRDHLLLDSASNKSTSSLILPMEREASSRSLHNQLTNFPNKSAIYPSIDESPDKEDDLLESPLKQAGKPDSHGLMSATFGAFRKAKKLFFDNEKAGPKSLKFDTPSKSNLPPKSPTKFNAINDDSFNRPNVKSPTTASTNKSAARPPSPVKNDVFSRLAAPTKSSTARAMPSTSRQGNYPDMKPDTRPPSRFGTPSRQGMRGDESPSRQGRAKESPSRLGNYESGMKSPPLGSKARMPTSPTLDVKSQAGKRLQLASDAPKTTAAKGKLSPTAKHGEWRDGVPRTSTLRGARKNPFEDALATSKSALVSRQLTKDTSDKGKGPSNKNFGAATKLDSYTAKNPVKINVNSSSSNMPSSKTGNHMSVKSTLSAHKEKLNSVTQSFYTRGQGAAKENIGRVGSSHSRGSSASSNSIRESEAPKVLKRNLLQEEDGKTKRKSDTAFGSNAADAGDGDEASSKEGPPAKKSSLGPPSNLLRHAIAKKASGNFTNIPQVDAVKFSSDKLRFSMSNSNSNNSLNMLIQPPKFSNKNRTPSIASVLSKSTSTSSIHSASSFYTNPTNSKQHLNLNGIAQTPVAKTRTASQFLTPGNPRTELPEIFSESEDDAEGSVLLEWANSPELRATLLQQQRVDPDTVFGPVAPLQMEEVFHKSTSSKGAKFRPRSSSANWSGQDKLSQKEIDNYAKEMGYK</sequence>
<feature type="compositionally biased region" description="Polar residues" evidence="7">
    <location>
        <begin position="742"/>
        <end position="751"/>
    </location>
</feature>
<feature type="compositionally biased region" description="Polar residues" evidence="7">
    <location>
        <begin position="1100"/>
        <end position="1111"/>
    </location>
</feature>
<dbReference type="GO" id="GO:0005819">
    <property type="term" value="C:spindle"/>
    <property type="evidence" value="ECO:0007669"/>
    <property type="project" value="UniProtKB-SubCell"/>
</dbReference>
<feature type="region of interest" description="Disordered" evidence="7">
    <location>
        <begin position="824"/>
        <end position="912"/>
    </location>
</feature>
<feature type="compositionally biased region" description="Polar residues" evidence="7">
    <location>
        <begin position="545"/>
        <end position="582"/>
    </location>
</feature>
<dbReference type="Proteomes" id="UP000242525">
    <property type="component" value="Unassembled WGS sequence"/>
</dbReference>
<dbReference type="OrthoDB" id="6123at2759"/>
<proteinExistence type="inferred from homology"/>
<keyword evidence="6" id="KW-0539">Nucleus</keyword>
<evidence type="ECO:0000256" key="7">
    <source>
        <dbReference type="SAM" id="MobiDB-lite"/>
    </source>
</evidence>
<evidence type="ECO:0000256" key="5">
    <source>
        <dbReference type="ARBA" id="ARBA00023212"/>
    </source>
</evidence>